<name>A0A9D2HT52_9BACE</name>
<dbReference type="InterPro" id="IPR036271">
    <property type="entry name" value="Tet_transcr_reg_TetR-rel_C_sf"/>
</dbReference>
<reference evidence="4" key="2">
    <citation type="submission" date="2021-04" db="EMBL/GenBank/DDBJ databases">
        <authorList>
            <person name="Gilroy R."/>
        </authorList>
    </citation>
    <scope>NUCLEOTIDE SEQUENCE</scope>
    <source>
        <strain evidence="4">ChiHecec1B25-7008</strain>
    </source>
</reference>
<dbReference type="Gene3D" id="1.10.357.10">
    <property type="entry name" value="Tetracycline Repressor, domain 2"/>
    <property type="match status" value="1"/>
</dbReference>
<evidence type="ECO:0000313" key="5">
    <source>
        <dbReference type="Proteomes" id="UP000823860"/>
    </source>
</evidence>
<dbReference type="PROSITE" id="PS50977">
    <property type="entry name" value="HTH_TETR_2"/>
    <property type="match status" value="1"/>
</dbReference>
<dbReference type="Pfam" id="PF00440">
    <property type="entry name" value="TetR_N"/>
    <property type="match status" value="1"/>
</dbReference>
<dbReference type="SUPFAM" id="SSF48498">
    <property type="entry name" value="Tetracyclin repressor-like, C-terminal domain"/>
    <property type="match status" value="1"/>
</dbReference>
<reference evidence="4" key="1">
    <citation type="journal article" date="2021" name="PeerJ">
        <title>Extensive microbial diversity within the chicken gut microbiome revealed by metagenomics and culture.</title>
        <authorList>
            <person name="Gilroy R."/>
            <person name="Ravi A."/>
            <person name="Getino M."/>
            <person name="Pursley I."/>
            <person name="Horton D.L."/>
            <person name="Alikhan N.F."/>
            <person name="Baker D."/>
            <person name="Gharbi K."/>
            <person name="Hall N."/>
            <person name="Watson M."/>
            <person name="Adriaenssens E.M."/>
            <person name="Foster-Nyarko E."/>
            <person name="Jarju S."/>
            <person name="Secka A."/>
            <person name="Antonio M."/>
            <person name="Oren A."/>
            <person name="Chaudhuri R.R."/>
            <person name="La Ragione R."/>
            <person name="Hildebrand F."/>
            <person name="Pallen M.J."/>
        </authorList>
    </citation>
    <scope>NUCLEOTIDE SEQUENCE</scope>
    <source>
        <strain evidence="4">ChiHecec1B25-7008</strain>
    </source>
</reference>
<dbReference type="AlphaFoldDB" id="A0A9D2HT52"/>
<dbReference type="PANTHER" id="PTHR30328:SF54">
    <property type="entry name" value="HTH-TYPE TRANSCRIPTIONAL REPRESSOR SCO4008"/>
    <property type="match status" value="1"/>
</dbReference>
<dbReference type="EMBL" id="DWZE01000061">
    <property type="protein sequence ID" value="HJA83317.1"/>
    <property type="molecule type" value="Genomic_DNA"/>
</dbReference>
<protein>
    <submittedName>
        <fullName evidence="4">TetR/AcrR family transcriptional regulator</fullName>
    </submittedName>
</protein>
<feature type="DNA-binding region" description="H-T-H motif" evidence="2">
    <location>
        <begin position="35"/>
        <end position="54"/>
    </location>
</feature>
<keyword evidence="1 2" id="KW-0238">DNA-binding</keyword>
<evidence type="ECO:0000313" key="4">
    <source>
        <dbReference type="EMBL" id="HJA83317.1"/>
    </source>
</evidence>
<evidence type="ECO:0000259" key="3">
    <source>
        <dbReference type="PROSITE" id="PS50977"/>
    </source>
</evidence>
<dbReference type="InterPro" id="IPR001647">
    <property type="entry name" value="HTH_TetR"/>
</dbReference>
<accession>A0A9D2HT52</accession>
<evidence type="ECO:0000256" key="2">
    <source>
        <dbReference type="PROSITE-ProRule" id="PRU00335"/>
    </source>
</evidence>
<feature type="domain" description="HTH tetR-type" evidence="3">
    <location>
        <begin position="12"/>
        <end position="72"/>
    </location>
</feature>
<dbReference type="PANTHER" id="PTHR30328">
    <property type="entry name" value="TRANSCRIPTIONAL REPRESSOR"/>
    <property type="match status" value="1"/>
</dbReference>
<dbReference type="GO" id="GO:0003677">
    <property type="term" value="F:DNA binding"/>
    <property type="evidence" value="ECO:0007669"/>
    <property type="project" value="UniProtKB-UniRule"/>
</dbReference>
<dbReference type="InterPro" id="IPR009057">
    <property type="entry name" value="Homeodomain-like_sf"/>
</dbReference>
<organism evidence="4 5">
    <name type="scientific">Candidatus Bacteroides intestinavium</name>
    <dbReference type="NCBI Taxonomy" id="2838469"/>
    <lineage>
        <taxon>Bacteria</taxon>
        <taxon>Pseudomonadati</taxon>
        <taxon>Bacteroidota</taxon>
        <taxon>Bacteroidia</taxon>
        <taxon>Bacteroidales</taxon>
        <taxon>Bacteroidaceae</taxon>
        <taxon>Bacteroides</taxon>
    </lineage>
</organism>
<dbReference type="Proteomes" id="UP000823860">
    <property type="component" value="Unassembled WGS sequence"/>
</dbReference>
<evidence type="ECO:0000256" key="1">
    <source>
        <dbReference type="ARBA" id="ARBA00023125"/>
    </source>
</evidence>
<gene>
    <name evidence="4" type="ORF">H9785_05030</name>
</gene>
<proteinExistence type="predicted"/>
<dbReference type="InterPro" id="IPR050109">
    <property type="entry name" value="HTH-type_TetR-like_transc_reg"/>
</dbReference>
<comment type="caution">
    <text evidence="4">The sequence shown here is derived from an EMBL/GenBank/DDBJ whole genome shotgun (WGS) entry which is preliminary data.</text>
</comment>
<dbReference type="PRINTS" id="PR00455">
    <property type="entry name" value="HTHTETR"/>
</dbReference>
<dbReference type="SUPFAM" id="SSF46689">
    <property type="entry name" value="Homeodomain-like"/>
    <property type="match status" value="1"/>
</dbReference>
<dbReference type="Gene3D" id="1.10.10.60">
    <property type="entry name" value="Homeodomain-like"/>
    <property type="match status" value="1"/>
</dbReference>
<sequence>MNEPSKHPSARRELKEKIIEAAGLLFAEHGIKGITMDDIAASFGISKRTLYEVFADKETLLIECIRRDMEQENEYMKQISKSCNVLEILLKRYQRSIERYHATSKRFFEDLQKYPRAYEFLKKSNNRSTEDAVSFFREGVRQGFFREDTNFPIVNHLVRAQMDILMESDLCKTYPFLDVYESIMFTFLRGISTPKGAIALDEFIREYRKHFRKSD</sequence>